<keyword evidence="6" id="KW-0442">Lipid degradation</keyword>
<dbReference type="PANTHER" id="PTHR45650:SF9">
    <property type="entry name" value="SGNH HYDROLASE-TYPE ESTERASE DOMAIN-CONTAINING PROTEIN"/>
    <property type="match status" value="1"/>
</dbReference>
<evidence type="ECO:0000256" key="4">
    <source>
        <dbReference type="ARBA" id="ARBA00022729"/>
    </source>
</evidence>
<comment type="caution">
    <text evidence="9">The sequence shown here is derived from an EMBL/GenBank/DDBJ whole genome shotgun (WGS) entry which is preliminary data.</text>
</comment>
<organism evidence="9 10">
    <name type="scientific">Tagetes erecta</name>
    <name type="common">African marigold</name>
    <dbReference type="NCBI Taxonomy" id="13708"/>
    <lineage>
        <taxon>Eukaryota</taxon>
        <taxon>Viridiplantae</taxon>
        <taxon>Streptophyta</taxon>
        <taxon>Embryophyta</taxon>
        <taxon>Tracheophyta</taxon>
        <taxon>Spermatophyta</taxon>
        <taxon>Magnoliopsida</taxon>
        <taxon>eudicotyledons</taxon>
        <taxon>Gunneridae</taxon>
        <taxon>Pentapetalae</taxon>
        <taxon>asterids</taxon>
        <taxon>campanulids</taxon>
        <taxon>Asterales</taxon>
        <taxon>Asteraceae</taxon>
        <taxon>Asteroideae</taxon>
        <taxon>Heliantheae alliance</taxon>
        <taxon>Tageteae</taxon>
        <taxon>Tagetes</taxon>
    </lineage>
</organism>
<comment type="similarity">
    <text evidence="2">Belongs to the 'GDSL' lipolytic enzyme family.</text>
</comment>
<evidence type="ECO:0008006" key="11">
    <source>
        <dbReference type="Google" id="ProtNLM"/>
    </source>
</evidence>
<dbReference type="Pfam" id="PF00657">
    <property type="entry name" value="Lipase_GDSL"/>
    <property type="match status" value="2"/>
</dbReference>
<dbReference type="Proteomes" id="UP001229421">
    <property type="component" value="Unassembled WGS sequence"/>
</dbReference>
<dbReference type="PANTHER" id="PTHR45650">
    <property type="entry name" value="GDSL-LIKE LIPASE/ACYLHYDROLASE-RELATED"/>
    <property type="match status" value="1"/>
</dbReference>
<dbReference type="AlphaFoldDB" id="A0AAD8NQT2"/>
<gene>
    <name evidence="9" type="ORF">QVD17_20200</name>
</gene>
<evidence type="ECO:0000256" key="2">
    <source>
        <dbReference type="ARBA" id="ARBA00008668"/>
    </source>
</evidence>
<evidence type="ECO:0000256" key="3">
    <source>
        <dbReference type="ARBA" id="ARBA00022525"/>
    </source>
</evidence>
<keyword evidence="4 8" id="KW-0732">Signal</keyword>
<keyword evidence="3" id="KW-0964">Secreted</keyword>
<keyword evidence="5" id="KW-0378">Hydrolase</keyword>
<dbReference type="EMBL" id="JAUHHV010000005">
    <property type="protein sequence ID" value="KAK1424860.1"/>
    <property type="molecule type" value="Genomic_DNA"/>
</dbReference>
<dbReference type="InterPro" id="IPR001087">
    <property type="entry name" value="GDSL"/>
</dbReference>
<dbReference type="InterPro" id="IPR036514">
    <property type="entry name" value="SGNH_hydro_sf"/>
</dbReference>
<accession>A0AAD8NQT2</accession>
<dbReference type="GO" id="GO:0016042">
    <property type="term" value="P:lipid catabolic process"/>
    <property type="evidence" value="ECO:0007669"/>
    <property type="project" value="UniProtKB-KW"/>
</dbReference>
<proteinExistence type="inferred from homology"/>
<keyword evidence="7" id="KW-0443">Lipid metabolism</keyword>
<evidence type="ECO:0000313" key="9">
    <source>
        <dbReference type="EMBL" id="KAK1424860.1"/>
    </source>
</evidence>
<feature type="signal peptide" evidence="8">
    <location>
        <begin position="1"/>
        <end position="20"/>
    </location>
</feature>
<name>A0AAD8NQT2_TARER</name>
<evidence type="ECO:0000256" key="6">
    <source>
        <dbReference type="ARBA" id="ARBA00022963"/>
    </source>
</evidence>
<sequence length="268" mass="29628">MVTYYIFALLMQFRIFIVFGKPQVPCYFIFGDSLVDSGNNNELETEAKANYLPYGVDFPEGVTGRFTNGRTMADMIGELLDLDEFIPTYATVTDQQMSKGVNYASGGAGILPETGSHLRLYNLGGRKIALFGLAPIGCTPVEINMFGTNGRRCVESINDAVKSFNDKLKPLVDELNHDIPDAKFTFLNVSHISSLQQVFPWPNVPCCEVMVDGQCAHTATTCPMRVLSIYFDGLHPTEMAHNVIATSSYIALSQMDASPYDINHLVRL</sequence>
<evidence type="ECO:0000256" key="8">
    <source>
        <dbReference type="SAM" id="SignalP"/>
    </source>
</evidence>
<reference evidence="9" key="1">
    <citation type="journal article" date="2023" name="bioRxiv">
        <title>Improved chromosome-level genome assembly for marigold (Tagetes erecta).</title>
        <authorList>
            <person name="Jiang F."/>
            <person name="Yuan L."/>
            <person name="Wang S."/>
            <person name="Wang H."/>
            <person name="Xu D."/>
            <person name="Wang A."/>
            <person name="Fan W."/>
        </authorList>
    </citation>
    <scope>NUCLEOTIDE SEQUENCE</scope>
    <source>
        <strain evidence="9">WSJ</strain>
        <tissue evidence="9">Leaf</tissue>
    </source>
</reference>
<dbReference type="Gene3D" id="3.40.50.1110">
    <property type="entry name" value="SGNH hydrolase"/>
    <property type="match status" value="2"/>
</dbReference>
<evidence type="ECO:0000256" key="5">
    <source>
        <dbReference type="ARBA" id="ARBA00022801"/>
    </source>
</evidence>
<feature type="chain" id="PRO_5042129301" description="GDSL esterase/lipase" evidence="8">
    <location>
        <begin position="21"/>
        <end position="268"/>
    </location>
</feature>
<dbReference type="GO" id="GO:0016788">
    <property type="term" value="F:hydrolase activity, acting on ester bonds"/>
    <property type="evidence" value="ECO:0007669"/>
    <property type="project" value="InterPro"/>
</dbReference>
<comment type="subcellular location">
    <subcellularLocation>
        <location evidence="1">Secreted</location>
    </subcellularLocation>
</comment>
<dbReference type="InterPro" id="IPR051238">
    <property type="entry name" value="GDSL_esterase/lipase"/>
</dbReference>
<evidence type="ECO:0000256" key="7">
    <source>
        <dbReference type="ARBA" id="ARBA00023098"/>
    </source>
</evidence>
<dbReference type="GO" id="GO:0005576">
    <property type="term" value="C:extracellular region"/>
    <property type="evidence" value="ECO:0007669"/>
    <property type="project" value="UniProtKB-SubCell"/>
</dbReference>
<keyword evidence="10" id="KW-1185">Reference proteome</keyword>
<evidence type="ECO:0000256" key="1">
    <source>
        <dbReference type="ARBA" id="ARBA00004613"/>
    </source>
</evidence>
<protein>
    <recommendedName>
        <fullName evidence="11">GDSL esterase/lipase</fullName>
    </recommendedName>
</protein>
<evidence type="ECO:0000313" key="10">
    <source>
        <dbReference type="Proteomes" id="UP001229421"/>
    </source>
</evidence>